<feature type="region of interest" description="Disordered" evidence="1">
    <location>
        <begin position="544"/>
        <end position="581"/>
    </location>
</feature>
<dbReference type="InterPro" id="IPR003870">
    <property type="entry name" value="DUF222"/>
</dbReference>
<feature type="domain" description="DUF222" evidence="2">
    <location>
        <begin position="192"/>
        <end position="478"/>
    </location>
</feature>
<feature type="region of interest" description="Disordered" evidence="1">
    <location>
        <begin position="1"/>
        <end position="21"/>
    </location>
</feature>
<evidence type="ECO:0000256" key="1">
    <source>
        <dbReference type="SAM" id="MobiDB-lite"/>
    </source>
</evidence>
<evidence type="ECO:0000313" key="4">
    <source>
        <dbReference type="Proteomes" id="UP000663937"/>
    </source>
</evidence>
<dbReference type="CDD" id="cd00085">
    <property type="entry name" value="HNHc"/>
    <property type="match status" value="1"/>
</dbReference>
<organism evidence="3 4">
    <name type="scientific">Pengzhenrongella sicca</name>
    <dbReference type="NCBI Taxonomy" id="2819238"/>
    <lineage>
        <taxon>Bacteria</taxon>
        <taxon>Bacillati</taxon>
        <taxon>Actinomycetota</taxon>
        <taxon>Actinomycetes</taxon>
        <taxon>Micrococcales</taxon>
        <taxon>Pengzhenrongella</taxon>
    </lineage>
</organism>
<accession>A0A8A4ZAF7</accession>
<keyword evidence="4" id="KW-1185">Reference proteome</keyword>
<sequence>MFDDRVNEKAQVASDGDAPGSRGVAAGVCVARGGFVLVGLKASMLTLVGLSLAGVAAALADATASATATATATGACEAGAAGADRAGGAAARADEADGAAGAGSSVDADTAAARAVVAARAGQVALTAALRTARAATDAVLAEQFALAQDLDVRAPGASLVTALEGLDLAGVHDAVLIEAAAGWERITSLATARQGQVLAELAARRERAGLGEFTGDEVASRLVTTRAVADAKITLGMALAQAPAVHDALACGVLDHRKATALTDAVAHLDPDTAATVLAGALPVAPSLTVPALRAKVRRLELTCNPDATRDRARRERGDRHVRIAPAPGTTAMAWISALLPAEDAMTIYTAIDALAATADPADPRTVDQRRADALTDVCEVILRTGLTPTGTPLPTAHGTRPQLLITAAATTLLGLDDTPADLAGYGPIPADLAREIATDATWRRIFTDPGSGLVTAVGTRTYRPGADLTRTVVARDRTCTFPGCRMPAWRCDLDHRDPYNHHDPDAGGQTCPENLHCLCRHHHRLKTYAGWHVTRDASTGDTHWITPTRHRYTRPGRDTNPDPPPPTRPRAVIPSTPPF</sequence>
<dbReference type="EMBL" id="CP071868">
    <property type="protein sequence ID" value="QTE27873.1"/>
    <property type="molecule type" value="Genomic_DNA"/>
</dbReference>
<dbReference type="Proteomes" id="UP000663937">
    <property type="component" value="Chromosome"/>
</dbReference>
<gene>
    <name evidence="3" type="ORF">J4E96_10635</name>
</gene>
<dbReference type="InterPro" id="IPR003615">
    <property type="entry name" value="HNH_nuc"/>
</dbReference>
<protein>
    <submittedName>
        <fullName evidence="3">DUF222 domain-containing protein</fullName>
    </submittedName>
</protein>
<dbReference type="Pfam" id="PF02720">
    <property type="entry name" value="DUF222"/>
    <property type="match status" value="1"/>
</dbReference>
<proteinExistence type="predicted"/>
<dbReference type="AlphaFoldDB" id="A0A8A4ZAF7"/>
<evidence type="ECO:0000313" key="3">
    <source>
        <dbReference type="EMBL" id="QTE27873.1"/>
    </source>
</evidence>
<evidence type="ECO:0000259" key="2">
    <source>
        <dbReference type="Pfam" id="PF02720"/>
    </source>
</evidence>
<dbReference type="RefSeq" id="WP_264466147.1">
    <property type="nucleotide sequence ID" value="NZ_CP071868.1"/>
</dbReference>
<name>A0A8A4ZAF7_9MICO</name>
<reference evidence="3" key="1">
    <citation type="submission" date="2021-03" db="EMBL/GenBank/DDBJ databases">
        <title>Pengzhenrongella sicca gen. nov., sp. nov., a new member of suborder Micrococcineae isolated from High-Arctic tundra soil.</title>
        <authorList>
            <person name="Peng F."/>
        </authorList>
    </citation>
    <scope>NUCLEOTIDE SEQUENCE</scope>
    <source>
        <strain evidence="3">LRZ-2</strain>
    </source>
</reference>
<dbReference type="KEGG" id="psic:J4E96_10635"/>